<sequence>MVLKLAEKTLELREKALPYQHPDTLSSMYDVARAHYDLRNYDDAEGQADQLYPLDKRIFSEMSPQTIQTLLLKADARFKIGRRDEAEPLLSRATDLYSRAGIYDNTFGKLSEIYIYRMKYPDAVLTLRLALRDSQKVSGTDRTTLDAMVFLAFSLFYMADYDEAEPVARKAVIEGKGIFGAADSQTVKPQILLEKIKIAIRDIDLERIPRNRASIGHALNAKLPFMCQISNWLDFPPRLFLAVELTGATDIENVFGTMY</sequence>
<keyword evidence="2" id="KW-1185">Reference proteome</keyword>
<comment type="caution">
    <text evidence="1">The sequence shown here is derived from an EMBL/GenBank/DDBJ whole genome shotgun (WGS) entry which is preliminary data.</text>
</comment>
<name>A0AA35M827_9HYPO</name>
<dbReference type="InterPro" id="IPR011990">
    <property type="entry name" value="TPR-like_helical_dom_sf"/>
</dbReference>
<evidence type="ECO:0000313" key="2">
    <source>
        <dbReference type="Proteomes" id="UP001160390"/>
    </source>
</evidence>
<organism evidence="1 2">
    <name type="scientific">Clonostachys chloroleuca</name>
    <dbReference type="NCBI Taxonomy" id="1926264"/>
    <lineage>
        <taxon>Eukaryota</taxon>
        <taxon>Fungi</taxon>
        <taxon>Dikarya</taxon>
        <taxon>Ascomycota</taxon>
        <taxon>Pezizomycotina</taxon>
        <taxon>Sordariomycetes</taxon>
        <taxon>Hypocreomycetidae</taxon>
        <taxon>Hypocreales</taxon>
        <taxon>Bionectriaceae</taxon>
        <taxon>Clonostachys</taxon>
    </lineage>
</organism>
<dbReference type="Pfam" id="PF13374">
    <property type="entry name" value="TPR_10"/>
    <property type="match status" value="1"/>
</dbReference>
<evidence type="ECO:0000313" key="1">
    <source>
        <dbReference type="EMBL" id="CAI6092243.1"/>
    </source>
</evidence>
<accession>A0AA35M827</accession>
<reference evidence="1" key="1">
    <citation type="submission" date="2023-01" db="EMBL/GenBank/DDBJ databases">
        <authorList>
            <person name="Piombo E."/>
        </authorList>
    </citation>
    <scope>NUCLEOTIDE SEQUENCE</scope>
</reference>
<proteinExistence type="predicted"/>
<dbReference type="SUPFAM" id="SSF48452">
    <property type="entry name" value="TPR-like"/>
    <property type="match status" value="1"/>
</dbReference>
<dbReference type="Gene3D" id="1.25.40.10">
    <property type="entry name" value="Tetratricopeptide repeat domain"/>
    <property type="match status" value="1"/>
</dbReference>
<protein>
    <submittedName>
        <fullName evidence="1">Uncharacterized protein</fullName>
    </submittedName>
</protein>
<gene>
    <name evidence="1" type="ORF">CCHLO57077_00011216</name>
</gene>
<dbReference type="AlphaFoldDB" id="A0AA35M827"/>
<dbReference type="Proteomes" id="UP001160390">
    <property type="component" value="Unassembled WGS sequence"/>
</dbReference>
<dbReference type="EMBL" id="CABFNP030001198">
    <property type="protein sequence ID" value="CAI6092243.1"/>
    <property type="molecule type" value="Genomic_DNA"/>
</dbReference>